<dbReference type="EMBL" id="JAWDJT010000009">
    <property type="protein sequence ID" value="MDU0371635.1"/>
    <property type="molecule type" value="Genomic_DNA"/>
</dbReference>
<proteinExistence type="predicted"/>
<sequence length="423" mass="45711">MYSILPAGLLGLTLLLADCARPPQSAPAAASPATSAPADAPLREMAASPPQVLLPAAAPLRTGAEQFARYLPLLKGKRVGVVVNQTARVGKAFLVDTLLAKGVGIKVIFGPEHGFRGEAADGATIKDGKDARSGLPALSLYGATKKPTPEMLKDIDVLVFDIQDVGARFYTFISTMHYVMEAAAEQNKEVIILDRPNPNGWYVDGPVLEPAFKTFVGMHPIPVVHGLTVGELAGMINGEKWLAGGKQCKLTVIPVAGYTHSTRYDLPERPSPNLPTPHSVALYPALCLFEGTDVSVGRGTATPFEVIGAPTQPSTRPFRFTPTPNPGSTSPPQNGKLCYGQDLRQVGDIGFTLKYLLDYYQQSTNKEKFFLSDRGFDRLMGNATVRQQIIAGKSEAEIRQGWEPALGQYKAMRKKYLLYPDFK</sequence>
<feature type="domain" description="Peptidoglycan beta-N-acetylmuramidase NamZ C-terminal" evidence="3">
    <location>
        <begin position="282"/>
        <end position="419"/>
    </location>
</feature>
<dbReference type="InterPro" id="IPR008302">
    <property type="entry name" value="NamZ"/>
</dbReference>
<name>A0ABU3TJT4_9BACT</name>
<reference evidence="4 5" key="1">
    <citation type="submission" date="2023-10" db="EMBL/GenBank/DDBJ databases">
        <title>Hymenobacter endophyticus sp. nov., an isolate from the leaf tissues of wheat.</title>
        <authorList>
            <person name="Dai Y."/>
        </authorList>
    </citation>
    <scope>NUCLEOTIDE SEQUENCE [LARGE SCALE GENOMIC DNA]</scope>
    <source>
        <strain evidence="4 5">ZK17L-C2</strain>
    </source>
</reference>
<dbReference type="PANTHER" id="PTHR42915:SF1">
    <property type="entry name" value="PEPTIDOGLYCAN BETA-N-ACETYLMURAMIDASE NAMZ"/>
    <property type="match status" value="1"/>
</dbReference>
<accession>A0ABU3TJT4</accession>
<evidence type="ECO:0000313" key="4">
    <source>
        <dbReference type="EMBL" id="MDU0371635.1"/>
    </source>
</evidence>
<feature type="region of interest" description="Disordered" evidence="1">
    <location>
        <begin position="311"/>
        <end position="334"/>
    </location>
</feature>
<dbReference type="PIRSF" id="PIRSF016719">
    <property type="entry name" value="UCP016719"/>
    <property type="match status" value="1"/>
</dbReference>
<evidence type="ECO:0000256" key="1">
    <source>
        <dbReference type="SAM" id="MobiDB-lite"/>
    </source>
</evidence>
<comment type="caution">
    <text evidence="4">The sequence shown here is derived from an EMBL/GenBank/DDBJ whole genome shotgun (WGS) entry which is preliminary data.</text>
</comment>
<evidence type="ECO:0000259" key="3">
    <source>
        <dbReference type="Pfam" id="PF20732"/>
    </source>
</evidence>
<keyword evidence="5" id="KW-1185">Reference proteome</keyword>
<organism evidence="4 5">
    <name type="scientific">Hymenobacter endophyticus</name>
    <dbReference type="NCBI Taxonomy" id="3076335"/>
    <lineage>
        <taxon>Bacteria</taxon>
        <taxon>Pseudomonadati</taxon>
        <taxon>Bacteroidota</taxon>
        <taxon>Cytophagia</taxon>
        <taxon>Cytophagales</taxon>
        <taxon>Hymenobacteraceae</taxon>
        <taxon>Hymenobacter</taxon>
    </lineage>
</organism>
<gene>
    <name evidence="4" type="ORF">ROI90_14610</name>
</gene>
<dbReference type="PANTHER" id="PTHR42915">
    <property type="entry name" value="HYPOTHETICAL 460 KDA PROTEIN IN FEUA-SIGW INTERGENIC REGION [PRECURSOR]"/>
    <property type="match status" value="1"/>
</dbReference>
<evidence type="ECO:0000313" key="5">
    <source>
        <dbReference type="Proteomes" id="UP001250698"/>
    </source>
</evidence>
<dbReference type="InterPro" id="IPR048503">
    <property type="entry name" value="NamZ_C"/>
</dbReference>
<dbReference type="InterPro" id="IPR048502">
    <property type="entry name" value="NamZ_N"/>
</dbReference>
<dbReference type="Gene3D" id="3.90.1150.140">
    <property type="match status" value="1"/>
</dbReference>
<dbReference type="Pfam" id="PF20732">
    <property type="entry name" value="NamZ_C"/>
    <property type="match status" value="1"/>
</dbReference>
<dbReference type="Proteomes" id="UP001250698">
    <property type="component" value="Unassembled WGS sequence"/>
</dbReference>
<evidence type="ECO:0000259" key="2">
    <source>
        <dbReference type="Pfam" id="PF07075"/>
    </source>
</evidence>
<feature type="domain" description="Peptidoglycan beta-N-acetylmuramidase NamZ N-terminal" evidence="2">
    <location>
        <begin position="79"/>
        <end position="277"/>
    </location>
</feature>
<dbReference type="RefSeq" id="WP_315999094.1">
    <property type="nucleotide sequence ID" value="NZ_JAWDJT010000009.1"/>
</dbReference>
<protein>
    <submittedName>
        <fullName evidence="4">DUF1343 domain-containing protein</fullName>
    </submittedName>
</protein>
<dbReference type="Gene3D" id="3.40.50.12170">
    <property type="entry name" value="Uncharacterised protein PF07075, DUF1343"/>
    <property type="match status" value="1"/>
</dbReference>
<dbReference type="Pfam" id="PF07075">
    <property type="entry name" value="NamZ_N"/>
    <property type="match status" value="1"/>
</dbReference>